<keyword evidence="2 8" id="KW-0812">Transmembrane</keyword>
<dbReference type="InterPro" id="IPR001182">
    <property type="entry name" value="FtsW/RodA"/>
</dbReference>
<evidence type="ECO:0000256" key="3">
    <source>
        <dbReference type="ARBA" id="ARBA00022960"/>
    </source>
</evidence>
<feature type="transmembrane region" description="Helical" evidence="8">
    <location>
        <begin position="48"/>
        <end position="65"/>
    </location>
</feature>
<evidence type="ECO:0000256" key="2">
    <source>
        <dbReference type="ARBA" id="ARBA00022692"/>
    </source>
</evidence>
<keyword evidence="3" id="KW-0133">Cell shape</keyword>
<feature type="transmembrane region" description="Helical" evidence="8">
    <location>
        <begin position="219"/>
        <end position="238"/>
    </location>
</feature>
<dbReference type="InterPro" id="IPR023650">
    <property type="entry name" value="Beta-lactam_class-A_AS"/>
</dbReference>
<keyword evidence="6" id="KW-0046">Antibiotic resistance</keyword>
<feature type="domain" description="Penicillin-binding protein transpeptidase" evidence="9">
    <location>
        <begin position="954"/>
        <end position="1249"/>
    </location>
</feature>
<feature type="transmembrane region" description="Helical" evidence="8">
    <location>
        <begin position="154"/>
        <end position="172"/>
    </location>
</feature>
<feature type="transmembrane region" description="Helical" evidence="8">
    <location>
        <begin position="71"/>
        <end position="91"/>
    </location>
</feature>
<dbReference type="PANTHER" id="PTHR30627:SF24">
    <property type="entry name" value="PENICILLIN-BINDING PROTEIN 4B"/>
    <property type="match status" value="1"/>
</dbReference>
<feature type="transmembrane region" description="Helical" evidence="8">
    <location>
        <begin position="6"/>
        <end position="27"/>
    </location>
</feature>
<organism evidence="10 11">
    <name type="scientific">Cryptosporangium minutisporangium</name>
    <dbReference type="NCBI Taxonomy" id="113569"/>
    <lineage>
        <taxon>Bacteria</taxon>
        <taxon>Bacillati</taxon>
        <taxon>Actinomycetota</taxon>
        <taxon>Actinomycetes</taxon>
        <taxon>Cryptosporangiales</taxon>
        <taxon>Cryptosporangiaceae</taxon>
        <taxon>Cryptosporangium</taxon>
    </lineage>
</organism>
<comment type="caution">
    <text evidence="10">The sequence shown here is derived from an EMBL/GenBank/DDBJ whole genome shotgun (WGS) entry which is preliminary data.</text>
</comment>
<dbReference type="Pfam" id="PF01098">
    <property type="entry name" value="FTSW_RODA_SPOVE"/>
    <property type="match status" value="1"/>
</dbReference>
<dbReference type="Proteomes" id="UP001501676">
    <property type="component" value="Unassembled WGS sequence"/>
</dbReference>
<reference evidence="11" key="1">
    <citation type="journal article" date="2019" name="Int. J. Syst. Evol. Microbiol.">
        <title>The Global Catalogue of Microorganisms (GCM) 10K type strain sequencing project: providing services to taxonomists for standard genome sequencing and annotation.</title>
        <authorList>
            <consortium name="The Broad Institute Genomics Platform"/>
            <consortium name="The Broad Institute Genome Sequencing Center for Infectious Disease"/>
            <person name="Wu L."/>
            <person name="Ma J."/>
        </authorList>
    </citation>
    <scope>NUCLEOTIDE SEQUENCE [LARGE SCALE GENOMIC DNA]</scope>
    <source>
        <strain evidence="11">JCM 9458</strain>
    </source>
</reference>
<dbReference type="Gene3D" id="3.40.710.10">
    <property type="entry name" value="DD-peptidase/beta-lactamase superfamily"/>
    <property type="match status" value="1"/>
</dbReference>
<dbReference type="EC" id="3.5.2.6" evidence="6"/>
<comment type="catalytic activity">
    <reaction evidence="6">
        <text>a beta-lactam + H2O = a substituted beta-amino acid</text>
        <dbReference type="Rhea" id="RHEA:20401"/>
        <dbReference type="ChEBI" id="CHEBI:15377"/>
        <dbReference type="ChEBI" id="CHEBI:35627"/>
        <dbReference type="ChEBI" id="CHEBI:140347"/>
        <dbReference type="EC" id="3.5.2.6"/>
    </reaction>
</comment>
<feature type="transmembrane region" description="Helical" evidence="8">
    <location>
        <begin position="647"/>
        <end position="668"/>
    </location>
</feature>
<evidence type="ECO:0000256" key="1">
    <source>
        <dbReference type="ARBA" id="ARBA00004141"/>
    </source>
</evidence>
<evidence type="ECO:0000256" key="7">
    <source>
        <dbReference type="SAM" id="MobiDB-lite"/>
    </source>
</evidence>
<comment type="subcellular location">
    <subcellularLocation>
        <location evidence="1">Membrane</location>
        <topology evidence="1">Multi-pass membrane protein</topology>
    </subcellularLocation>
</comment>
<evidence type="ECO:0000256" key="5">
    <source>
        <dbReference type="ARBA" id="ARBA00023136"/>
    </source>
</evidence>
<feature type="transmembrane region" description="Helical" evidence="8">
    <location>
        <begin position="309"/>
        <end position="327"/>
    </location>
</feature>
<name>A0ABP6TBC9_9ACTN</name>
<feature type="transmembrane region" description="Helical" evidence="8">
    <location>
        <begin position="244"/>
        <end position="267"/>
    </location>
</feature>
<feature type="transmembrane region" description="Helical" evidence="8">
    <location>
        <begin position="550"/>
        <end position="574"/>
    </location>
</feature>
<protein>
    <recommendedName>
        <fullName evidence="6">Beta-lactamase</fullName>
        <ecNumber evidence="6">3.5.2.6</ecNumber>
    </recommendedName>
</protein>
<accession>A0ABP6TBC9</accession>
<feature type="compositionally biased region" description="Low complexity" evidence="7">
    <location>
        <begin position="859"/>
        <end position="874"/>
    </location>
</feature>
<dbReference type="InterPro" id="IPR012338">
    <property type="entry name" value="Beta-lactam/transpept-like"/>
</dbReference>
<dbReference type="InterPro" id="IPR050515">
    <property type="entry name" value="Beta-lactam/transpept"/>
</dbReference>
<evidence type="ECO:0000256" key="8">
    <source>
        <dbReference type="SAM" id="Phobius"/>
    </source>
</evidence>
<evidence type="ECO:0000256" key="6">
    <source>
        <dbReference type="RuleBase" id="RU361140"/>
    </source>
</evidence>
<sequence>MSGFFSVSAISNLLVLAGMVTAVVLAADLLRRRDRAWAAVPVAGGRRQWWLVAPLALVWIGVWLSGGVSVVWVYAVGAGLLAALLLGVRALRAAHAARSDVHVSAPGLAILVLVVSLLHLGCQLTIRLNLVRTPDSGAAEGLRGPVVESGLKSLGLPIVGLLVLLAVGLLVARRTGQADADDRPAPGDARRRTTVAGDARADWSRWRRAWKQRARRNPVWSWLWVGALVTAPFLAPVIAGNNLVFLGVATPEFGKALFLVVLAVVVSRHSLEAVVFRTIGLRTAIGQLRTGLRTTPWRSLRTFERQTRFLLYPMALVGAVAFCSAVRSDFGTLIPVLAATLGVLWAALSIEARATPFDALEGEAPGLRARLRAWTGSGALRYLRPYGLIAAALAALAAVVAPFTDYVSERFLIWRDPWAYRWNAPCYPLPDGATPPAGVPDGAEVCQRLGVVDLESERSQLAHALAAVNDGGLWGRGLADVLDPPLAAASTDFVLASAWNKLGGLTVLACAAAIVLLGLALIQFPADLAPRSEQQPTAGRFRGTRRQLTVAALLGTGLAALITGQFVFVFAATLGAVPHSGITAPFLSRGPQASLALILAIAAVAVAGYAGTFHAARAAGAPIRRAGQRPVAATGLAARLPGPPARVLIGLSFPLCLVVGVLVTLTPYRAPWPSLTSVWAAYDENRYACASEPTPSYGSAGPSTRPIDPAQCSTDLVAANRSRLEVRIGDTVLATTRTSGSWAGPCGPDRLTAADLGGLLRVGDGRSGLLDVAYSDVIGGGATAGSSLRRRLLPGGDVPDGGLTLGLDPALQRTVNTAMRRSSPEGGSPLAGGIVVMDASTGRVLAGSSVPEPAGPGPCGAAPTSTASPTSDTPFGERPDVTEWETRQRSGVVGDDGEITGRPGTDCGVGQRDADERRRCGYYRLQEPTKGETARKAAEQEIERRYVGGRKSVTDLPSTDVNRVVGRRFGLGSTFKVVVAAAYLHQPGHHASDRIPAPPTTTWDGNRPIRNYSDGACPATENGTITLTDALAYSCNTAFVELARTVGWDAISRMATSLGLTVESLVTNEDGTVGYGATEPQQFADRTLGSDTRIPANPEAGSGRGLNAIGEGQVEGTPIGLATVMAAIANDGVPVRPLLVTAVTDPATGVTTQVAPVRAASALTPAEAAELRAALSKTAEYGTAEALTAEGDLFVKTGTHEIHPDDACPSDVYACRTAWLVGIVQGADGPVSFAVALDAPDDVAGSKRARWLIQQVIDAVE</sequence>
<evidence type="ECO:0000313" key="11">
    <source>
        <dbReference type="Proteomes" id="UP001501676"/>
    </source>
</evidence>
<dbReference type="PROSITE" id="PS00146">
    <property type="entry name" value="BETA_LACTAMASE_A"/>
    <property type="match status" value="1"/>
</dbReference>
<dbReference type="SUPFAM" id="SSF56601">
    <property type="entry name" value="beta-lactamase/transpeptidase-like"/>
    <property type="match status" value="1"/>
</dbReference>
<feature type="compositionally biased region" description="Basic and acidic residues" evidence="7">
    <location>
        <begin position="875"/>
        <end position="888"/>
    </location>
</feature>
<feature type="transmembrane region" description="Helical" evidence="8">
    <location>
        <begin position="594"/>
        <end position="616"/>
    </location>
</feature>
<keyword evidence="11" id="KW-1185">Reference proteome</keyword>
<keyword evidence="4 8" id="KW-1133">Transmembrane helix</keyword>
<feature type="transmembrane region" description="Helical" evidence="8">
    <location>
        <begin position="103"/>
        <end position="126"/>
    </location>
</feature>
<evidence type="ECO:0000256" key="4">
    <source>
        <dbReference type="ARBA" id="ARBA00022989"/>
    </source>
</evidence>
<proteinExistence type="inferred from homology"/>
<keyword evidence="6" id="KW-0378">Hydrolase</keyword>
<feature type="transmembrane region" description="Helical" evidence="8">
    <location>
        <begin position="386"/>
        <end position="404"/>
    </location>
</feature>
<dbReference type="PANTHER" id="PTHR30627">
    <property type="entry name" value="PEPTIDOGLYCAN D,D-TRANSPEPTIDASE"/>
    <property type="match status" value="1"/>
</dbReference>
<keyword evidence="5 8" id="KW-0472">Membrane</keyword>
<dbReference type="EMBL" id="BAAAYN010000079">
    <property type="protein sequence ID" value="GAA3398211.1"/>
    <property type="molecule type" value="Genomic_DNA"/>
</dbReference>
<evidence type="ECO:0000259" key="9">
    <source>
        <dbReference type="Pfam" id="PF00905"/>
    </source>
</evidence>
<feature type="transmembrane region" description="Helical" evidence="8">
    <location>
        <begin position="333"/>
        <end position="350"/>
    </location>
</feature>
<dbReference type="InterPro" id="IPR001460">
    <property type="entry name" value="PCN-bd_Tpept"/>
</dbReference>
<dbReference type="Pfam" id="PF00905">
    <property type="entry name" value="Transpeptidase"/>
    <property type="match status" value="1"/>
</dbReference>
<feature type="transmembrane region" description="Helical" evidence="8">
    <location>
        <begin position="502"/>
        <end position="522"/>
    </location>
</feature>
<gene>
    <name evidence="10" type="ORF">GCM10020369_81010</name>
</gene>
<evidence type="ECO:0000313" key="10">
    <source>
        <dbReference type="EMBL" id="GAA3398211.1"/>
    </source>
</evidence>
<comment type="similarity">
    <text evidence="6">Belongs to the class-A beta-lactamase family.</text>
</comment>
<feature type="region of interest" description="Disordered" evidence="7">
    <location>
        <begin position="847"/>
        <end position="913"/>
    </location>
</feature>